<dbReference type="Proteomes" id="UP000241074">
    <property type="component" value="Chromosome"/>
</dbReference>
<sequence length="452" mass="46593">MLPGAVFLAALAISTVSNAVAPMADLDLSFGSSRATATASYDVPGSTLADRGVAVFVDRVTGGYTVIGEAASPTAGKTRIVISSFSTTGGVSSSVKTFDVLRVDAACQRPNSTGFVIGVVEGTASENLSAIYAFDGAGNLDTSVFEGDGKVTADALGPERVVDLVCSASDVLVLRTVTNPNTNASFGLSIRAQFSGAANGGNTFIPVTGGIYDPIGMGRASSQRVPAVFAYKDNSIDNAISMTTYNDGTLGGSNTTTFPIPFATCGAMSAATSGRARVAKVAGDKVLVAGNASFDDLLQTIEYLWLLEINVPTTGAPTLGTCTSRIVGTNNFVVGTNFFVNDLAVSADGSEVYAIGSGYRVDPIEVDLDFELYRFIKPGGSWTALPGDNIAIEFAHGNSVAEADDQAVAGYIDARTTPNRLLVTGVRQWLGADTDASLTRLQLAPLFADGLE</sequence>
<proteinExistence type="predicted"/>
<evidence type="ECO:0000256" key="1">
    <source>
        <dbReference type="SAM" id="SignalP"/>
    </source>
</evidence>
<feature type="chain" id="PRO_5015202885" evidence="1">
    <location>
        <begin position="20"/>
        <end position="452"/>
    </location>
</feature>
<reference evidence="2 3" key="1">
    <citation type="submission" date="2018-03" db="EMBL/GenBank/DDBJ databases">
        <title>Ahniella affigens gen. nov., sp. nov., a gammaproteobacterium isolated from sandy soil near a stream.</title>
        <authorList>
            <person name="Ko Y."/>
            <person name="Kim J.-H."/>
        </authorList>
    </citation>
    <scope>NUCLEOTIDE SEQUENCE [LARGE SCALE GENOMIC DNA]</scope>
    <source>
        <strain evidence="2 3">D13</strain>
    </source>
</reference>
<evidence type="ECO:0000313" key="2">
    <source>
        <dbReference type="EMBL" id="AVP99420.1"/>
    </source>
</evidence>
<dbReference type="EMBL" id="CP027860">
    <property type="protein sequence ID" value="AVP99420.1"/>
    <property type="molecule type" value="Genomic_DNA"/>
</dbReference>
<protein>
    <submittedName>
        <fullName evidence="2">Uncharacterized protein</fullName>
    </submittedName>
</protein>
<organism evidence="2 3">
    <name type="scientific">Ahniella affigens</name>
    <dbReference type="NCBI Taxonomy" id="2021234"/>
    <lineage>
        <taxon>Bacteria</taxon>
        <taxon>Pseudomonadati</taxon>
        <taxon>Pseudomonadota</taxon>
        <taxon>Gammaproteobacteria</taxon>
        <taxon>Lysobacterales</taxon>
        <taxon>Rhodanobacteraceae</taxon>
        <taxon>Ahniella</taxon>
    </lineage>
</organism>
<dbReference type="KEGG" id="xba:C7S18_20595"/>
<accession>A0A2P1PX66</accession>
<gene>
    <name evidence="2" type="ORF">C7S18_20595</name>
</gene>
<feature type="signal peptide" evidence="1">
    <location>
        <begin position="1"/>
        <end position="19"/>
    </location>
</feature>
<keyword evidence="1" id="KW-0732">Signal</keyword>
<keyword evidence="3" id="KW-1185">Reference proteome</keyword>
<name>A0A2P1PX66_9GAMM</name>
<evidence type="ECO:0000313" key="3">
    <source>
        <dbReference type="Proteomes" id="UP000241074"/>
    </source>
</evidence>
<dbReference type="AlphaFoldDB" id="A0A2P1PX66"/>
<reference evidence="2 3" key="2">
    <citation type="submission" date="2018-03" db="EMBL/GenBank/DDBJ databases">
        <authorList>
            <person name="Keele B.F."/>
        </authorList>
    </citation>
    <scope>NUCLEOTIDE SEQUENCE [LARGE SCALE GENOMIC DNA]</scope>
    <source>
        <strain evidence="2 3">D13</strain>
    </source>
</reference>